<dbReference type="Gene3D" id="3.40.630.30">
    <property type="match status" value="1"/>
</dbReference>
<dbReference type="PANTHER" id="PTHR43877">
    <property type="entry name" value="AMINOALKYLPHOSPHONATE N-ACETYLTRANSFERASE-RELATED-RELATED"/>
    <property type="match status" value="1"/>
</dbReference>
<dbReference type="PANTHER" id="PTHR43877:SF1">
    <property type="entry name" value="ACETYLTRANSFERASE"/>
    <property type="match status" value="1"/>
</dbReference>
<keyword evidence="1" id="KW-0808">Transferase</keyword>
<protein>
    <submittedName>
        <fullName evidence="4">GNAT family N-acetyltransferase</fullName>
    </submittedName>
</protein>
<dbReference type="Pfam" id="PF00583">
    <property type="entry name" value="Acetyltransf_1"/>
    <property type="match status" value="1"/>
</dbReference>
<keyword evidence="2" id="KW-0012">Acyltransferase</keyword>
<dbReference type="CDD" id="cd04301">
    <property type="entry name" value="NAT_SF"/>
    <property type="match status" value="1"/>
</dbReference>
<evidence type="ECO:0000256" key="2">
    <source>
        <dbReference type="ARBA" id="ARBA00023315"/>
    </source>
</evidence>
<evidence type="ECO:0000313" key="5">
    <source>
        <dbReference type="Proteomes" id="UP001429984"/>
    </source>
</evidence>
<dbReference type="RefSeq" id="WP_194932275.1">
    <property type="nucleotide sequence ID" value="NZ_JADLZT010000010.1"/>
</dbReference>
<evidence type="ECO:0000259" key="3">
    <source>
        <dbReference type="PROSITE" id="PS51186"/>
    </source>
</evidence>
<reference evidence="4 5" key="1">
    <citation type="submission" date="2020-11" db="EMBL/GenBank/DDBJ databases">
        <title>Draft Genome Sequence and Secondary Metabolite Biosynthetic Potential of the Lysobacter niastensis Type strain DSM 18481.</title>
        <authorList>
            <person name="Turrini P."/>
            <person name="Artuso I."/>
            <person name="Tescari M."/>
            <person name="Lugli G.A."/>
            <person name="Frangipani E."/>
            <person name="Ventura M."/>
            <person name="Visca P."/>
        </authorList>
    </citation>
    <scope>NUCLEOTIDE SEQUENCE [LARGE SCALE GENOMIC DNA]</scope>
    <source>
        <strain evidence="4 5">DSM 18481</strain>
    </source>
</reference>
<dbReference type="InterPro" id="IPR000182">
    <property type="entry name" value="GNAT_dom"/>
</dbReference>
<accession>A0ABS0B9J5</accession>
<evidence type="ECO:0000313" key="4">
    <source>
        <dbReference type="EMBL" id="MBF6025681.1"/>
    </source>
</evidence>
<dbReference type="Proteomes" id="UP001429984">
    <property type="component" value="Unassembled WGS sequence"/>
</dbReference>
<organism evidence="4 5">
    <name type="scientific">Lysobacter niastensis</name>
    <dbReference type="NCBI Taxonomy" id="380629"/>
    <lineage>
        <taxon>Bacteria</taxon>
        <taxon>Pseudomonadati</taxon>
        <taxon>Pseudomonadota</taxon>
        <taxon>Gammaproteobacteria</taxon>
        <taxon>Lysobacterales</taxon>
        <taxon>Lysobacteraceae</taxon>
        <taxon>Lysobacter</taxon>
    </lineage>
</organism>
<sequence length="169" mass="18696">MLIRRAGPGDAQTLSRIAARTFTDTFGHLYPPQDLQAFLDESYSLQACKQVLADEACAVWLLEADGVAVGHALAGPCTLPHAEVAPGDGELKRLYVLRDHQGGGWGGRLLDTALQWLERDGPRTLWIGVWSENHGAQRLYARLGFELAGTYDFIVGNIRDHEFILRRKA</sequence>
<feature type="domain" description="N-acetyltransferase" evidence="3">
    <location>
        <begin position="1"/>
        <end position="169"/>
    </location>
</feature>
<comment type="caution">
    <text evidence="4">The sequence shown here is derived from an EMBL/GenBank/DDBJ whole genome shotgun (WGS) entry which is preliminary data.</text>
</comment>
<dbReference type="SUPFAM" id="SSF55729">
    <property type="entry name" value="Acyl-CoA N-acyltransferases (Nat)"/>
    <property type="match status" value="1"/>
</dbReference>
<proteinExistence type="predicted"/>
<dbReference type="InterPro" id="IPR016181">
    <property type="entry name" value="Acyl_CoA_acyltransferase"/>
</dbReference>
<name>A0ABS0B9J5_9GAMM</name>
<dbReference type="InterPro" id="IPR050832">
    <property type="entry name" value="Bact_Acetyltransf"/>
</dbReference>
<gene>
    <name evidence="4" type="ORF">IU514_16740</name>
</gene>
<evidence type="ECO:0000256" key="1">
    <source>
        <dbReference type="ARBA" id="ARBA00022679"/>
    </source>
</evidence>
<keyword evidence="5" id="KW-1185">Reference proteome</keyword>
<dbReference type="PROSITE" id="PS51186">
    <property type="entry name" value="GNAT"/>
    <property type="match status" value="1"/>
</dbReference>
<dbReference type="EMBL" id="JADLZT010000010">
    <property type="protein sequence ID" value="MBF6025681.1"/>
    <property type="molecule type" value="Genomic_DNA"/>
</dbReference>